<comment type="similarity">
    <text evidence="7">Belongs to the class I-like SAM-binding methyltransferase superfamily. rRNA adenine N(6)-methyltransferase family. RsmA subfamily.</text>
</comment>
<evidence type="ECO:0000259" key="9">
    <source>
        <dbReference type="SMART" id="SM00650"/>
    </source>
</evidence>
<evidence type="ECO:0000256" key="5">
    <source>
        <dbReference type="ARBA" id="ARBA00022691"/>
    </source>
</evidence>
<comment type="subcellular location">
    <subcellularLocation>
        <location evidence="7">Cytoplasm</location>
    </subcellularLocation>
</comment>
<keyword evidence="6 7" id="KW-0694">RNA-binding</keyword>
<dbReference type="CDD" id="cd02440">
    <property type="entry name" value="AdoMet_MTases"/>
    <property type="match status" value="1"/>
</dbReference>
<dbReference type="HAMAP" id="MF_00607">
    <property type="entry name" value="16SrRNA_methyltr_A"/>
    <property type="match status" value="1"/>
</dbReference>
<evidence type="ECO:0000256" key="4">
    <source>
        <dbReference type="ARBA" id="ARBA00022679"/>
    </source>
</evidence>
<dbReference type="AlphaFoldDB" id="A0A1F8FVU5"/>
<keyword evidence="1 7" id="KW-0963">Cytoplasm</keyword>
<evidence type="ECO:0000256" key="2">
    <source>
        <dbReference type="ARBA" id="ARBA00022552"/>
    </source>
</evidence>
<dbReference type="InterPro" id="IPR011530">
    <property type="entry name" value="rRNA_adenine_dimethylase"/>
</dbReference>
<feature type="binding site" evidence="7 8">
    <location>
        <position position="14"/>
    </location>
    <ligand>
        <name>S-adenosyl-L-methionine</name>
        <dbReference type="ChEBI" id="CHEBI:59789"/>
    </ligand>
</feature>
<sequence>MTFKVSPKKSLGQNFLINPGIIEKIVAAAELTSNDKVLEVGPGTGTLTKVLVEKSGMVVAVEKDRRLIEDLEAAFSPAQVRIIEGDVLSFDPVVAGLRDNEYKIVANLPYYITSHFIRTVFEQWPQPILLVLMVQKEVAQRIMAPVRMAQPGGKPLHTNLLALSVQYYAEPRLVTHVSKGSFRPIPTVDSSVIKLIPRANLPLAAEQEERLFTIWKACFAGKRKQLINTLPSVLNLNKDSVSQLLTKPKISPQSRPETLSFEDWLTLINSL</sequence>
<feature type="binding site" evidence="7 8">
    <location>
        <position position="86"/>
    </location>
    <ligand>
        <name>S-adenosyl-L-methionine</name>
        <dbReference type="ChEBI" id="CHEBI:59789"/>
    </ligand>
</feature>
<dbReference type="EC" id="2.1.1.182" evidence="7"/>
<dbReference type="PANTHER" id="PTHR11727">
    <property type="entry name" value="DIMETHYLADENOSINE TRANSFERASE"/>
    <property type="match status" value="1"/>
</dbReference>
<dbReference type="EMBL" id="MGJZ01000016">
    <property type="protein sequence ID" value="OGN17162.1"/>
    <property type="molecule type" value="Genomic_DNA"/>
</dbReference>
<organism evidence="10 11">
    <name type="scientific">Candidatus Yanofskybacteria bacterium RIFCSPHIGHO2_02_FULL_50_12</name>
    <dbReference type="NCBI Taxonomy" id="1802685"/>
    <lineage>
        <taxon>Bacteria</taxon>
        <taxon>Candidatus Yanofskyibacteriota</taxon>
    </lineage>
</organism>
<evidence type="ECO:0000256" key="3">
    <source>
        <dbReference type="ARBA" id="ARBA00022603"/>
    </source>
</evidence>
<evidence type="ECO:0000256" key="7">
    <source>
        <dbReference type="HAMAP-Rule" id="MF_00607"/>
    </source>
</evidence>
<dbReference type="InterPro" id="IPR001737">
    <property type="entry name" value="KsgA/Erm"/>
</dbReference>
<protein>
    <recommendedName>
        <fullName evidence="7">Ribosomal RNA small subunit methyltransferase A</fullName>
        <ecNumber evidence="7">2.1.1.182</ecNumber>
    </recommendedName>
    <alternativeName>
        <fullName evidence="7">16S rRNA (adenine(1518)-N(6)/adenine(1519)-N(6))-dimethyltransferase</fullName>
    </alternativeName>
    <alternativeName>
        <fullName evidence="7">16S rRNA dimethyladenosine transferase</fullName>
    </alternativeName>
    <alternativeName>
        <fullName evidence="7">16S rRNA dimethylase</fullName>
    </alternativeName>
    <alternativeName>
        <fullName evidence="7">S-adenosylmethionine-6-N', N'-adenosyl(rRNA) dimethyltransferase</fullName>
    </alternativeName>
</protein>
<evidence type="ECO:0000313" key="10">
    <source>
        <dbReference type="EMBL" id="OGN17162.1"/>
    </source>
</evidence>
<comment type="catalytic activity">
    <reaction evidence="7">
        <text>adenosine(1518)/adenosine(1519) in 16S rRNA + 4 S-adenosyl-L-methionine = N(6)-dimethyladenosine(1518)/N(6)-dimethyladenosine(1519) in 16S rRNA + 4 S-adenosyl-L-homocysteine + 4 H(+)</text>
        <dbReference type="Rhea" id="RHEA:19609"/>
        <dbReference type="Rhea" id="RHEA-COMP:10232"/>
        <dbReference type="Rhea" id="RHEA-COMP:10233"/>
        <dbReference type="ChEBI" id="CHEBI:15378"/>
        <dbReference type="ChEBI" id="CHEBI:57856"/>
        <dbReference type="ChEBI" id="CHEBI:59789"/>
        <dbReference type="ChEBI" id="CHEBI:74411"/>
        <dbReference type="ChEBI" id="CHEBI:74493"/>
        <dbReference type="EC" id="2.1.1.182"/>
    </reaction>
</comment>
<keyword evidence="3 7" id="KW-0489">Methyltransferase</keyword>
<evidence type="ECO:0000256" key="8">
    <source>
        <dbReference type="PROSITE-ProRule" id="PRU01026"/>
    </source>
</evidence>
<evidence type="ECO:0000313" key="11">
    <source>
        <dbReference type="Proteomes" id="UP000178117"/>
    </source>
</evidence>
<dbReference type="GO" id="GO:0005829">
    <property type="term" value="C:cytosol"/>
    <property type="evidence" value="ECO:0007669"/>
    <property type="project" value="TreeGrafter"/>
</dbReference>
<feature type="binding site" evidence="7 8">
    <location>
        <position position="41"/>
    </location>
    <ligand>
        <name>S-adenosyl-L-methionine</name>
        <dbReference type="ChEBI" id="CHEBI:59789"/>
    </ligand>
</feature>
<dbReference type="PROSITE" id="PS01131">
    <property type="entry name" value="RRNA_A_DIMETH"/>
    <property type="match status" value="1"/>
</dbReference>
<dbReference type="InterPro" id="IPR023165">
    <property type="entry name" value="rRNA_Ade_diMease-like_C"/>
</dbReference>
<accession>A0A1F8FVU5</accession>
<dbReference type="InterPro" id="IPR020596">
    <property type="entry name" value="rRNA_Ade_Mease_Trfase_CS"/>
</dbReference>
<keyword evidence="2 7" id="KW-0698">rRNA processing</keyword>
<dbReference type="STRING" id="1802685.A3C88_00705"/>
<dbReference type="Proteomes" id="UP000178117">
    <property type="component" value="Unassembled WGS sequence"/>
</dbReference>
<feature type="domain" description="Ribosomal RNA adenine methylase transferase N-terminal" evidence="9">
    <location>
        <begin position="21"/>
        <end position="199"/>
    </location>
</feature>
<gene>
    <name evidence="7" type="primary">rsmA</name>
    <name evidence="7" type="synonym">ksgA</name>
    <name evidence="10" type="ORF">A3C88_00705</name>
</gene>
<comment type="function">
    <text evidence="7">Specifically dimethylates two adjacent adenosines (A1518 and A1519) in the loop of a conserved hairpin near the 3'-end of 16S rRNA in the 30S particle. May play a critical role in biogenesis of 30S subunits.</text>
</comment>
<dbReference type="GO" id="GO:0052908">
    <property type="term" value="F:16S rRNA (adenine(1518)-N(6)/adenine(1519)-N(6))-dimethyltransferase activity"/>
    <property type="evidence" value="ECO:0007669"/>
    <property type="project" value="UniProtKB-EC"/>
</dbReference>
<comment type="caution">
    <text evidence="10">The sequence shown here is derived from an EMBL/GenBank/DDBJ whole genome shotgun (WGS) entry which is preliminary data.</text>
</comment>
<proteinExistence type="inferred from homology"/>
<dbReference type="InterPro" id="IPR020598">
    <property type="entry name" value="rRNA_Ade_methylase_Trfase_N"/>
</dbReference>
<dbReference type="InterPro" id="IPR029063">
    <property type="entry name" value="SAM-dependent_MTases_sf"/>
</dbReference>
<keyword evidence="4 7" id="KW-0808">Transferase</keyword>
<dbReference type="Pfam" id="PF00398">
    <property type="entry name" value="RrnaAD"/>
    <property type="match status" value="1"/>
</dbReference>
<dbReference type="PANTHER" id="PTHR11727:SF7">
    <property type="entry name" value="DIMETHYLADENOSINE TRANSFERASE-RELATED"/>
    <property type="match status" value="1"/>
</dbReference>
<name>A0A1F8FVU5_9BACT</name>
<evidence type="ECO:0000256" key="1">
    <source>
        <dbReference type="ARBA" id="ARBA00022490"/>
    </source>
</evidence>
<feature type="binding site" evidence="7 8">
    <location>
        <position position="62"/>
    </location>
    <ligand>
        <name>S-adenosyl-L-methionine</name>
        <dbReference type="ChEBI" id="CHEBI:59789"/>
    </ligand>
</feature>
<dbReference type="Gene3D" id="3.40.50.150">
    <property type="entry name" value="Vaccinia Virus protein VP39"/>
    <property type="match status" value="1"/>
</dbReference>
<feature type="binding site" evidence="7 8">
    <location>
        <position position="107"/>
    </location>
    <ligand>
        <name>S-adenosyl-L-methionine</name>
        <dbReference type="ChEBI" id="CHEBI:59789"/>
    </ligand>
</feature>
<dbReference type="NCBIfam" id="TIGR00755">
    <property type="entry name" value="ksgA"/>
    <property type="match status" value="1"/>
</dbReference>
<evidence type="ECO:0000256" key="6">
    <source>
        <dbReference type="ARBA" id="ARBA00022884"/>
    </source>
</evidence>
<feature type="binding site" evidence="7 8">
    <location>
        <position position="16"/>
    </location>
    <ligand>
        <name>S-adenosyl-L-methionine</name>
        <dbReference type="ChEBI" id="CHEBI:59789"/>
    </ligand>
</feature>
<dbReference type="SUPFAM" id="SSF53335">
    <property type="entry name" value="S-adenosyl-L-methionine-dependent methyltransferases"/>
    <property type="match status" value="1"/>
</dbReference>
<keyword evidence="5 7" id="KW-0949">S-adenosyl-L-methionine</keyword>
<dbReference type="Gene3D" id="1.10.8.100">
    <property type="entry name" value="Ribosomal RNA adenine dimethylase-like, domain 2"/>
    <property type="match status" value="1"/>
</dbReference>
<dbReference type="PROSITE" id="PS51689">
    <property type="entry name" value="SAM_RNA_A_N6_MT"/>
    <property type="match status" value="1"/>
</dbReference>
<reference evidence="10 11" key="1">
    <citation type="journal article" date="2016" name="Nat. Commun.">
        <title>Thousands of microbial genomes shed light on interconnected biogeochemical processes in an aquifer system.</title>
        <authorList>
            <person name="Anantharaman K."/>
            <person name="Brown C.T."/>
            <person name="Hug L.A."/>
            <person name="Sharon I."/>
            <person name="Castelle C.J."/>
            <person name="Probst A.J."/>
            <person name="Thomas B.C."/>
            <person name="Singh A."/>
            <person name="Wilkins M.J."/>
            <person name="Karaoz U."/>
            <person name="Brodie E.L."/>
            <person name="Williams K.H."/>
            <person name="Hubbard S.S."/>
            <person name="Banfield J.F."/>
        </authorList>
    </citation>
    <scope>NUCLEOTIDE SEQUENCE [LARGE SCALE GENOMIC DNA]</scope>
</reference>
<dbReference type="GO" id="GO:0003723">
    <property type="term" value="F:RNA binding"/>
    <property type="evidence" value="ECO:0007669"/>
    <property type="project" value="UniProtKB-UniRule"/>
</dbReference>
<dbReference type="SMART" id="SM00650">
    <property type="entry name" value="rADc"/>
    <property type="match status" value="1"/>
</dbReference>